<feature type="repeat" description="WD" evidence="4">
    <location>
        <begin position="595"/>
        <end position="636"/>
    </location>
</feature>
<evidence type="ECO:0000256" key="1">
    <source>
        <dbReference type="ARBA" id="ARBA00022574"/>
    </source>
</evidence>
<dbReference type="Proteomes" id="UP000239576">
    <property type="component" value="Unassembled WGS sequence"/>
</dbReference>
<evidence type="ECO:0000256" key="6">
    <source>
        <dbReference type="SAM" id="Phobius"/>
    </source>
</evidence>
<dbReference type="SUPFAM" id="SSF48452">
    <property type="entry name" value="TPR-like"/>
    <property type="match status" value="1"/>
</dbReference>
<dbReference type="InterPro" id="IPR049052">
    <property type="entry name" value="nSTAND1"/>
</dbReference>
<evidence type="ECO:0000259" key="7">
    <source>
        <dbReference type="Pfam" id="PF20703"/>
    </source>
</evidence>
<dbReference type="Gene3D" id="2.130.10.10">
    <property type="entry name" value="YVTN repeat-like/Quinoprotein amine dehydrogenase"/>
    <property type="match status" value="3"/>
</dbReference>
<dbReference type="InterPro" id="IPR020472">
    <property type="entry name" value="WD40_PAC1"/>
</dbReference>
<dbReference type="PROSITE" id="PS50294">
    <property type="entry name" value="WD_REPEATS_REGION"/>
    <property type="match status" value="6"/>
</dbReference>
<keyword evidence="6" id="KW-1133">Transmembrane helix</keyword>
<sequence>MTIGTQTRTNPFPGLRPFEAEEDHLFFGREGQTDELLRRLRSRRFLAVVGTSGSGKSSLVRAGLLPALYSGFMAGVGSNWRVALLRPGNAPIANLAEALNHTDVFGSDGEDQRLQTIITETVLRRGALGLVEAVQQSRLPDDENLLVVVDQFEELFRFKQQSSSEDAGDEAAAFVKLLLEATQQTALPIYVVLTMRSDFLGECAQFRDLPETMNDSQYLIPRMTRDQQRQAIEAPVAVGGATITPRLVSRLLNDVGDNPDQLPILQHALMRTWDYWTAHHEGNEPIDVPDYETIGGMERALSQHGDELYDGLPDDQARQRATWLFQCLTEKGADGRGIRRPTRLRDAGAIADASDADIIAIVEAFRTRSGTFLTPPLPTPLQADSMLDISHESLMRVWQRLDGWVEAESQSAQIYRRLADTAVLYQQQRAGLLRDPELTIALTWRQEQQPNAAWAERYAPNFDQTMQFLDASVTARDEEAAEKEANRKRELKRLRLFLAGLGLLSLLAVGAAVFAFQKQQEADNEKTNADVNFQSVTAQNLLASNLELESLIAAIKTGQQVQQLEKGKMLKPDTRMRAIATLRQVVYGVQEHDRLEGHSSSVLSVSFSPDGKTLATGSDDNTVKLWDVQAGRELQTLKGHSSSVYSVSFSPDGKTLATGSVDNTVKLWDVQAGREVQTLKGHSSSVWSVSFSPDGKTLATGSADNTVKLWDVQAGRELQTLKGHSSSVWSVSFSPDGKTLATGSADNTVKLWDVQAGRELQTLKGHSSSVWSVSFSPDGKTLATGSADNTVKLWDVQAGRELQTLKGHSSSVLSVSFSPDGKTLATGSDDNTVKLWNLNLDDLMARGCSWLDAYLSSHPEELATLPVCQTTANLITASQAWVKTAEQQASLGNVDKAMTMLRTALKWNPKLGVQLDAKEQQFKALALLAQGNEFVGKRDIKAAMDSYTQAQTLDPRSIDSVSAQNWNSLCWFGSLQGNAKAVLSACETAVKLAPKNIEFRDSRGLARALSGNTQGAIEDFQAFIAGTENQERKQQRQRWIDALRAGKNPFTPTELKSLEGQ</sequence>
<dbReference type="Pfam" id="PF23414">
    <property type="entry name" value="Beta-prop_EML_2"/>
    <property type="match status" value="1"/>
</dbReference>
<dbReference type="EMBL" id="PVWK01000142">
    <property type="protein sequence ID" value="PSB24622.1"/>
    <property type="molecule type" value="Genomic_DNA"/>
</dbReference>
<evidence type="ECO:0000256" key="3">
    <source>
        <dbReference type="ARBA" id="ARBA00022786"/>
    </source>
</evidence>
<dbReference type="Pfam" id="PF00400">
    <property type="entry name" value="WD40"/>
    <property type="match status" value="2"/>
</dbReference>
<dbReference type="Pfam" id="PF20703">
    <property type="entry name" value="nSTAND1"/>
    <property type="match status" value="1"/>
</dbReference>
<feature type="domain" description="EML-like second beta-propeller" evidence="8">
    <location>
        <begin position="686"/>
        <end position="839"/>
    </location>
</feature>
<reference evidence="9 10" key="2">
    <citation type="submission" date="2018-03" db="EMBL/GenBank/DDBJ databases">
        <title>The ancient ancestry and fast evolution of plastids.</title>
        <authorList>
            <person name="Moore K.R."/>
            <person name="Magnabosco C."/>
            <person name="Momper L."/>
            <person name="Gold D.A."/>
            <person name="Bosak T."/>
            <person name="Fournier G.P."/>
        </authorList>
    </citation>
    <scope>NUCLEOTIDE SEQUENCE [LARGE SCALE GENOMIC DNA]</scope>
    <source>
        <strain evidence="9 10">ULC18</strain>
    </source>
</reference>
<dbReference type="Gene3D" id="1.25.40.10">
    <property type="entry name" value="Tetratricopeptide repeat domain"/>
    <property type="match status" value="1"/>
</dbReference>
<feature type="repeat" description="WD" evidence="4">
    <location>
        <begin position="721"/>
        <end position="762"/>
    </location>
</feature>
<feature type="repeat" description="WD" evidence="4">
    <location>
        <begin position="637"/>
        <end position="678"/>
    </location>
</feature>
<feature type="repeat" description="WD" evidence="4">
    <location>
        <begin position="679"/>
        <end position="720"/>
    </location>
</feature>
<feature type="repeat" description="WD" evidence="4">
    <location>
        <begin position="763"/>
        <end position="804"/>
    </location>
</feature>
<dbReference type="OrthoDB" id="414840at2"/>
<proteinExistence type="predicted"/>
<dbReference type="InterPro" id="IPR036322">
    <property type="entry name" value="WD40_repeat_dom_sf"/>
</dbReference>
<keyword evidence="6" id="KW-0472">Membrane</keyword>
<evidence type="ECO:0000313" key="10">
    <source>
        <dbReference type="Proteomes" id="UP000239576"/>
    </source>
</evidence>
<dbReference type="InterPro" id="IPR001680">
    <property type="entry name" value="WD40_rpt"/>
</dbReference>
<dbReference type="InterPro" id="IPR027417">
    <property type="entry name" value="P-loop_NTPase"/>
</dbReference>
<dbReference type="SMART" id="SM00320">
    <property type="entry name" value="WD40"/>
    <property type="match status" value="6"/>
</dbReference>
<dbReference type="InterPro" id="IPR015943">
    <property type="entry name" value="WD40/YVTN_repeat-like_dom_sf"/>
</dbReference>
<dbReference type="InterPro" id="IPR019734">
    <property type="entry name" value="TPR_rpt"/>
</dbReference>
<dbReference type="AlphaFoldDB" id="A0A2T1DVX8"/>
<dbReference type="PROSITE" id="PS50005">
    <property type="entry name" value="TPR"/>
    <property type="match status" value="2"/>
</dbReference>
<dbReference type="Gene3D" id="3.40.50.300">
    <property type="entry name" value="P-loop containing nucleotide triphosphate hydrolases"/>
    <property type="match status" value="1"/>
</dbReference>
<name>A0A2T1DVX8_9CYAN</name>
<keyword evidence="1 4" id="KW-0853">WD repeat</keyword>
<accession>A0A2T1DVX8</accession>
<evidence type="ECO:0000256" key="4">
    <source>
        <dbReference type="PROSITE-ProRule" id="PRU00221"/>
    </source>
</evidence>
<evidence type="ECO:0008006" key="11">
    <source>
        <dbReference type="Google" id="ProtNLM"/>
    </source>
</evidence>
<evidence type="ECO:0000259" key="8">
    <source>
        <dbReference type="Pfam" id="PF23414"/>
    </source>
</evidence>
<dbReference type="PANTHER" id="PTHR15622">
    <property type="entry name" value="WD40 REPEAT PROTEIN"/>
    <property type="match status" value="1"/>
</dbReference>
<feature type="repeat" description="TPR" evidence="5">
    <location>
        <begin position="878"/>
        <end position="911"/>
    </location>
</feature>
<comment type="caution">
    <text evidence="9">The sequence shown here is derived from an EMBL/GenBank/DDBJ whole genome shotgun (WGS) entry which is preliminary data.</text>
</comment>
<keyword evidence="6" id="KW-0812">Transmembrane</keyword>
<keyword evidence="10" id="KW-1185">Reference proteome</keyword>
<evidence type="ECO:0000256" key="5">
    <source>
        <dbReference type="PROSITE-ProRule" id="PRU00339"/>
    </source>
</evidence>
<dbReference type="InterPro" id="IPR011990">
    <property type="entry name" value="TPR-like_helical_dom_sf"/>
</dbReference>
<dbReference type="InterPro" id="IPR051983">
    <property type="entry name" value="WSB_SOCS-box_domain"/>
</dbReference>
<dbReference type="InterPro" id="IPR019775">
    <property type="entry name" value="WD40_repeat_CS"/>
</dbReference>
<dbReference type="PROSITE" id="PS50082">
    <property type="entry name" value="WD_REPEATS_2"/>
    <property type="match status" value="6"/>
</dbReference>
<dbReference type="SUPFAM" id="SSF52540">
    <property type="entry name" value="P-loop containing nucleoside triphosphate hydrolases"/>
    <property type="match status" value="1"/>
</dbReference>
<dbReference type="SMART" id="SM00028">
    <property type="entry name" value="TPR"/>
    <property type="match status" value="2"/>
</dbReference>
<dbReference type="PRINTS" id="PR00320">
    <property type="entry name" value="GPROTEINBRPT"/>
</dbReference>
<feature type="repeat" description="WD" evidence="4">
    <location>
        <begin position="805"/>
        <end position="846"/>
    </location>
</feature>
<dbReference type="SUPFAM" id="SSF50978">
    <property type="entry name" value="WD40 repeat-like"/>
    <property type="match status" value="1"/>
</dbReference>
<evidence type="ECO:0000256" key="2">
    <source>
        <dbReference type="ARBA" id="ARBA00022737"/>
    </source>
</evidence>
<evidence type="ECO:0000313" key="9">
    <source>
        <dbReference type="EMBL" id="PSB24622.1"/>
    </source>
</evidence>
<feature type="repeat" description="TPR" evidence="5">
    <location>
        <begin position="924"/>
        <end position="957"/>
    </location>
</feature>
<protein>
    <recommendedName>
        <fullName evidence="11">Orc1-like AAA ATPase domain-containing protein</fullName>
    </recommendedName>
</protein>
<feature type="transmembrane region" description="Helical" evidence="6">
    <location>
        <begin position="496"/>
        <end position="516"/>
    </location>
</feature>
<dbReference type="RefSeq" id="WP_106259865.1">
    <property type="nucleotide sequence ID" value="NZ_CAWNSW010000105.1"/>
</dbReference>
<keyword evidence="2" id="KW-0677">Repeat</keyword>
<feature type="domain" description="Novel STAND NTPase 1" evidence="7">
    <location>
        <begin position="11"/>
        <end position="429"/>
    </location>
</feature>
<dbReference type="GO" id="GO:0000209">
    <property type="term" value="P:protein polyubiquitination"/>
    <property type="evidence" value="ECO:0007669"/>
    <property type="project" value="TreeGrafter"/>
</dbReference>
<reference evidence="10" key="1">
    <citation type="submission" date="2018-02" db="EMBL/GenBank/DDBJ databases">
        <authorList>
            <person name="Moore K."/>
            <person name="Momper L."/>
        </authorList>
    </citation>
    <scope>NUCLEOTIDE SEQUENCE [LARGE SCALE GENOMIC DNA]</scope>
    <source>
        <strain evidence="10">ULC18</strain>
    </source>
</reference>
<dbReference type="InterPro" id="IPR055442">
    <property type="entry name" value="Beta-prop_EML-like_2nd"/>
</dbReference>
<keyword evidence="5" id="KW-0802">TPR repeat</keyword>
<organism evidence="9 10">
    <name type="scientific">Stenomitos frigidus ULC18</name>
    <dbReference type="NCBI Taxonomy" id="2107698"/>
    <lineage>
        <taxon>Bacteria</taxon>
        <taxon>Bacillati</taxon>
        <taxon>Cyanobacteriota</taxon>
        <taxon>Cyanophyceae</taxon>
        <taxon>Leptolyngbyales</taxon>
        <taxon>Leptolyngbyaceae</taxon>
        <taxon>Stenomitos</taxon>
    </lineage>
</organism>
<dbReference type="PANTHER" id="PTHR15622:SF2">
    <property type="entry name" value="U4_U6 SMALL NUCLEAR RIBONUCLEOPROTEIN PRP4"/>
    <property type="match status" value="1"/>
</dbReference>
<dbReference type="CDD" id="cd00200">
    <property type="entry name" value="WD40"/>
    <property type="match status" value="1"/>
</dbReference>
<keyword evidence="3" id="KW-0833">Ubl conjugation pathway</keyword>
<gene>
    <name evidence="9" type="ORF">C7B82_26760</name>
</gene>
<dbReference type="PROSITE" id="PS00678">
    <property type="entry name" value="WD_REPEATS_1"/>
    <property type="match status" value="6"/>
</dbReference>